<dbReference type="Proteomes" id="UP000010466">
    <property type="component" value="Chromosome"/>
</dbReference>
<name>L0RVZ9_MYCC1</name>
<proteinExistence type="predicted"/>
<dbReference type="EMBL" id="HF559394">
    <property type="protein sequence ID" value="CCP23801.1"/>
    <property type="molecule type" value="Genomic_DNA"/>
</dbReference>
<gene>
    <name evidence="1" type="primary">MCYN0069</name>
    <name evidence="1" type="ordered locus">MCYN_0069</name>
</gene>
<dbReference type="AlphaFoldDB" id="L0RVZ9"/>
<evidence type="ECO:0000313" key="1">
    <source>
        <dbReference type="EMBL" id="CCP23801.1"/>
    </source>
</evidence>
<reference evidence="2" key="1">
    <citation type="journal article" date="2013" name="Genome Announc.">
        <title>Complete genome sequence of Mycoplasma cynos strain C142.</title>
        <authorList>
            <person name="Walker C.A."/>
            <person name="Mannering S.A."/>
            <person name="Shields S."/>
            <person name="Blake D.P."/>
            <person name="Brownlie J."/>
        </authorList>
    </citation>
    <scope>NUCLEOTIDE SEQUENCE [LARGE SCALE GENOMIC DNA]</scope>
    <source>
        <strain evidence="2">C142</strain>
    </source>
</reference>
<dbReference type="KEGG" id="mcy:MCYN_0069"/>
<evidence type="ECO:0000313" key="2">
    <source>
        <dbReference type="Proteomes" id="UP000010466"/>
    </source>
</evidence>
<protein>
    <submittedName>
        <fullName evidence="1">Uncharacterized protein</fullName>
    </submittedName>
</protein>
<dbReference type="PATRIC" id="fig|1246955.3.peg.64"/>
<keyword evidence="2" id="KW-1185">Reference proteome</keyword>
<dbReference type="HOGENOM" id="CLU_3186019_0_0_14"/>
<sequence>MHYSNANSFFWYAIIRKMIAIGDKIIIEVKTPIKANILLNSVLFNI</sequence>
<accession>L0RVZ9</accession>
<organism evidence="1 2">
    <name type="scientific">Mycoplasmopsis cynos (strain C142)</name>
    <name type="common">Mycoplasma cynos</name>
    <dbReference type="NCBI Taxonomy" id="1246955"/>
    <lineage>
        <taxon>Bacteria</taxon>
        <taxon>Bacillati</taxon>
        <taxon>Mycoplasmatota</taxon>
        <taxon>Mycoplasmoidales</taxon>
        <taxon>Metamycoplasmataceae</taxon>
        <taxon>Mycoplasmopsis</taxon>
    </lineage>
</organism>